<evidence type="ECO:0000313" key="2">
    <source>
        <dbReference type="EMBL" id="KAH7144094.1"/>
    </source>
</evidence>
<dbReference type="InterPro" id="IPR018803">
    <property type="entry name" value="Ish1/Msc1-like"/>
</dbReference>
<sequence>MVSRIEDLYVYHRPNMHSYRHMLMRTVVYNKWHESELERWLSDHNIPYPTPADRKDLETLVANSWDDYAISPYNKWEEADLSAYLQAKGKAARDDAASTKDSLVSQVKENWYETEESSYQAWGNIKDWILDTWTESQLKALCDKNGIPVPQPRQRDTLLQKARSSYETIANKAGQASYYPGNWLYESWSESDLKSWLDTQGFPVPQPTTRDKLIASVRRNSRLAYLKAQDQAASATASAQAAYATLTDMIIDAWGESQLKDFCDKNSIPVPQGTKANELRALVRKHRASILGDNVAGQASSAFGAATSNAQNQYAKATDSASLASQDAFDKAISAWSDTRLKGYLDARGIPIPQGSKKNELEALVRKHSHLAATGWSAWTFDDLSYDNLKNYLIQNGDAVAKKAAEKKDSTRDELVSAAQSAYSSASTAGGSEFASATNYIASVTAAAKQNTFATWSESDLKAYLDSYGIPVPQGSKLDDLRALARKESTYFRYGTSSPGGTLFAKARDAVEGGWNWVASQLRLGSDAAQQGLSEAEDKANTQAKRVREDL</sequence>
<organism evidence="2 3">
    <name type="scientific">Dactylonectria macrodidyma</name>
    <dbReference type="NCBI Taxonomy" id="307937"/>
    <lineage>
        <taxon>Eukaryota</taxon>
        <taxon>Fungi</taxon>
        <taxon>Dikarya</taxon>
        <taxon>Ascomycota</taxon>
        <taxon>Pezizomycotina</taxon>
        <taxon>Sordariomycetes</taxon>
        <taxon>Hypocreomycetidae</taxon>
        <taxon>Hypocreales</taxon>
        <taxon>Nectriaceae</taxon>
        <taxon>Dactylonectria</taxon>
    </lineage>
</organism>
<reference evidence="2" key="1">
    <citation type="journal article" date="2021" name="Nat. Commun.">
        <title>Genetic determinants of endophytism in the Arabidopsis root mycobiome.</title>
        <authorList>
            <person name="Mesny F."/>
            <person name="Miyauchi S."/>
            <person name="Thiergart T."/>
            <person name="Pickel B."/>
            <person name="Atanasova L."/>
            <person name="Karlsson M."/>
            <person name="Huettel B."/>
            <person name="Barry K.W."/>
            <person name="Haridas S."/>
            <person name="Chen C."/>
            <person name="Bauer D."/>
            <person name="Andreopoulos W."/>
            <person name="Pangilinan J."/>
            <person name="LaButti K."/>
            <person name="Riley R."/>
            <person name="Lipzen A."/>
            <person name="Clum A."/>
            <person name="Drula E."/>
            <person name="Henrissat B."/>
            <person name="Kohler A."/>
            <person name="Grigoriev I.V."/>
            <person name="Martin F.M."/>
            <person name="Hacquard S."/>
        </authorList>
    </citation>
    <scope>NUCLEOTIDE SEQUENCE</scope>
    <source>
        <strain evidence="2">MPI-CAGE-AT-0147</strain>
    </source>
</reference>
<evidence type="ECO:0000256" key="1">
    <source>
        <dbReference type="SAM" id="MobiDB-lite"/>
    </source>
</evidence>
<dbReference type="Proteomes" id="UP000738349">
    <property type="component" value="Unassembled WGS sequence"/>
</dbReference>
<dbReference type="EMBL" id="JAGMUV010000009">
    <property type="protein sequence ID" value="KAH7144094.1"/>
    <property type="molecule type" value="Genomic_DNA"/>
</dbReference>
<comment type="caution">
    <text evidence="2">The sequence shown here is derived from an EMBL/GenBank/DDBJ whole genome shotgun (WGS) entry which is preliminary data.</text>
</comment>
<feature type="compositionally biased region" description="Basic and acidic residues" evidence="1">
    <location>
        <begin position="536"/>
        <end position="551"/>
    </location>
</feature>
<evidence type="ECO:0000313" key="3">
    <source>
        <dbReference type="Proteomes" id="UP000738349"/>
    </source>
</evidence>
<gene>
    <name evidence="2" type="ORF">EDB81DRAFT_517901</name>
</gene>
<protein>
    <recommendedName>
        <fullName evidence="4">Stress response protein ish1</fullName>
    </recommendedName>
</protein>
<feature type="region of interest" description="Disordered" evidence="1">
    <location>
        <begin position="529"/>
        <end position="551"/>
    </location>
</feature>
<evidence type="ECO:0008006" key="4">
    <source>
        <dbReference type="Google" id="ProtNLM"/>
    </source>
</evidence>
<name>A0A9P9EUF1_9HYPO</name>
<proteinExistence type="predicted"/>
<accession>A0A9P9EUF1</accession>
<dbReference type="AlphaFoldDB" id="A0A9P9EUF1"/>
<dbReference type="Pfam" id="PF10281">
    <property type="entry name" value="Ish1"/>
    <property type="match status" value="7"/>
</dbReference>
<dbReference type="OrthoDB" id="2527403at2759"/>
<keyword evidence="3" id="KW-1185">Reference proteome</keyword>